<comment type="caution">
    <text evidence="1">The sequence shown here is derived from an EMBL/GenBank/DDBJ whole genome shotgun (WGS) entry which is preliminary data.</text>
</comment>
<dbReference type="Proteomes" id="UP001055879">
    <property type="component" value="Linkage Group LG07"/>
</dbReference>
<name>A0ACB9AYW3_ARCLA</name>
<evidence type="ECO:0000313" key="1">
    <source>
        <dbReference type="EMBL" id="KAI3715432.1"/>
    </source>
</evidence>
<organism evidence="1 2">
    <name type="scientific">Arctium lappa</name>
    <name type="common">Greater burdock</name>
    <name type="synonym">Lappa major</name>
    <dbReference type="NCBI Taxonomy" id="4217"/>
    <lineage>
        <taxon>Eukaryota</taxon>
        <taxon>Viridiplantae</taxon>
        <taxon>Streptophyta</taxon>
        <taxon>Embryophyta</taxon>
        <taxon>Tracheophyta</taxon>
        <taxon>Spermatophyta</taxon>
        <taxon>Magnoliopsida</taxon>
        <taxon>eudicotyledons</taxon>
        <taxon>Gunneridae</taxon>
        <taxon>Pentapetalae</taxon>
        <taxon>asterids</taxon>
        <taxon>campanulids</taxon>
        <taxon>Asterales</taxon>
        <taxon>Asteraceae</taxon>
        <taxon>Carduoideae</taxon>
        <taxon>Cardueae</taxon>
        <taxon>Arctiinae</taxon>
        <taxon>Arctium</taxon>
    </lineage>
</organism>
<dbReference type="EMBL" id="CM042053">
    <property type="protein sequence ID" value="KAI3715432.1"/>
    <property type="molecule type" value="Genomic_DNA"/>
</dbReference>
<accession>A0ACB9AYW3</accession>
<reference evidence="2" key="1">
    <citation type="journal article" date="2022" name="Mol. Ecol. Resour.">
        <title>The genomes of chicory, endive, great burdock and yacon provide insights into Asteraceae palaeo-polyploidization history and plant inulin production.</title>
        <authorList>
            <person name="Fan W."/>
            <person name="Wang S."/>
            <person name="Wang H."/>
            <person name="Wang A."/>
            <person name="Jiang F."/>
            <person name="Liu H."/>
            <person name="Zhao H."/>
            <person name="Xu D."/>
            <person name="Zhang Y."/>
        </authorList>
    </citation>
    <scope>NUCLEOTIDE SEQUENCE [LARGE SCALE GENOMIC DNA]</scope>
    <source>
        <strain evidence="2">cv. Niubang</strain>
    </source>
</reference>
<proteinExistence type="predicted"/>
<protein>
    <submittedName>
        <fullName evidence="1">Uncharacterized protein</fullName>
    </submittedName>
</protein>
<sequence>MAVSDFFADEIAAELLKMLTTITRKACLCKPSAEQLLISIEELLPTIAEIKYSGVELTTTRQMQLDVLSSALHDGHELAGKRLGSMKIGGSGGGWWSEDFGVKKIDKEEPYECSLLKVGMELGKRKVKDMVLEFLSS</sequence>
<gene>
    <name evidence="1" type="ORF">L6452_22414</name>
</gene>
<reference evidence="1 2" key="2">
    <citation type="journal article" date="2022" name="Mol. Ecol. Resour.">
        <title>The genomes of chicory, endive, great burdock and yacon provide insights into Asteraceae paleo-polyploidization history and plant inulin production.</title>
        <authorList>
            <person name="Fan W."/>
            <person name="Wang S."/>
            <person name="Wang H."/>
            <person name="Wang A."/>
            <person name="Jiang F."/>
            <person name="Liu H."/>
            <person name="Zhao H."/>
            <person name="Xu D."/>
            <person name="Zhang Y."/>
        </authorList>
    </citation>
    <scope>NUCLEOTIDE SEQUENCE [LARGE SCALE GENOMIC DNA]</scope>
    <source>
        <strain evidence="2">cv. Niubang</strain>
    </source>
</reference>
<keyword evidence="2" id="KW-1185">Reference proteome</keyword>
<evidence type="ECO:0000313" key="2">
    <source>
        <dbReference type="Proteomes" id="UP001055879"/>
    </source>
</evidence>